<dbReference type="STRING" id="154538.A0A1M2VX15"/>
<keyword evidence="6" id="KW-0158">Chromosome</keyword>
<organism evidence="17 18">
    <name type="scientific">Trametes pubescens</name>
    <name type="common">White-rot fungus</name>
    <dbReference type="NCBI Taxonomy" id="154538"/>
    <lineage>
        <taxon>Eukaryota</taxon>
        <taxon>Fungi</taxon>
        <taxon>Dikarya</taxon>
        <taxon>Basidiomycota</taxon>
        <taxon>Agaricomycotina</taxon>
        <taxon>Agaricomycetes</taxon>
        <taxon>Polyporales</taxon>
        <taxon>Polyporaceae</taxon>
        <taxon>Trametes</taxon>
    </lineage>
</organism>
<keyword evidence="13" id="KW-0539">Nucleus</keyword>
<feature type="compositionally biased region" description="Low complexity" evidence="16">
    <location>
        <begin position="511"/>
        <end position="534"/>
    </location>
</feature>
<feature type="compositionally biased region" description="Polar residues" evidence="16">
    <location>
        <begin position="138"/>
        <end position="161"/>
    </location>
</feature>
<feature type="compositionally biased region" description="Acidic residues" evidence="16">
    <location>
        <begin position="108"/>
        <end position="117"/>
    </location>
</feature>
<evidence type="ECO:0000256" key="9">
    <source>
        <dbReference type="ARBA" id="ARBA00022701"/>
    </source>
</evidence>
<dbReference type="InterPro" id="IPR013964">
    <property type="entry name" value="DASH_Ask1"/>
</dbReference>
<keyword evidence="7" id="KW-0963">Cytoplasm</keyword>
<keyword evidence="8" id="KW-0132">Cell division</keyword>
<keyword evidence="18" id="KW-1185">Reference proteome</keyword>
<feature type="compositionally biased region" description="Low complexity" evidence="16">
    <location>
        <begin position="467"/>
        <end position="478"/>
    </location>
</feature>
<evidence type="ECO:0000256" key="8">
    <source>
        <dbReference type="ARBA" id="ARBA00022618"/>
    </source>
</evidence>
<sequence length="719" mass="77883">LKPIDPKPPRWEPTSDPNHINVPGLDTTAPVYDQIEQIEQLITIKLQNIDANFSKIQHVMAGRILPAVKRYAVGSQPVREAAQFWTTFYEQAAQIRIPTYDDYNATPDQEEESEQTETETASAEPSTHSDTESETSTPQANRTFNPDGTSSEVSFAPQTAISSTPATSRTRSRSRSRNAHNSYTSQGSDPTPSWTASLESPLMQLNRDIRSLTEDSSFGVPSTSHRSDTYDASEDVTQRPILPEAESPEPRTARPREKGKGREPQQLLQDVLRRNANTSTASGSSAGSRLTSPLKFKPKTPVLKTLNPYLPPDTDPSDWKGVINLSDPASATPRRTTGLPASSVKLSGFKPSATTHTIGLARGRTKTPPPAGEDSFDENFGMSPPVMTDYARLPQLGRTPRKEAAERIMKDLLDVERRGVFAPPGTGIRRNVGPGQARGGTESSMSTIPTPPSMTRYSRSPYVPRGSSETSSSVVDPSLDSLMRRVGLNVPGYGNTLPSNTYRAPAPEPSRAPVFSSLSSASSLPSFRSAASSVHAPQPPLDPVQTPEPPRYDNFYDDEVIGQPGGTDPDSSNDSLDYDEEAHNTANPSAAFLLAAQRPSFDDDDEDDSFDSSMGDDDPTDEESGMAPIHPFLAGAQPSEDDSFDDDSFDDVEYGPGGEEETVFGVAPAQRLQQQAQQAAQFRMLGEDLLQDTIGIGSQMAMAGRVDESPTPWIPGGRD</sequence>
<keyword evidence="12" id="KW-0206">Cytoskeleton</keyword>
<comment type="caution">
    <text evidence="17">The sequence shown here is derived from an EMBL/GenBank/DDBJ whole genome shotgun (WGS) entry which is preliminary data.</text>
</comment>
<protein>
    <recommendedName>
        <fullName evidence="5">DASH complex subunit ASK1</fullName>
    </recommendedName>
</protein>
<comment type="similarity">
    <text evidence="4">Belongs to the DASH complex ASK1 family.</text>
</comment>
<dbReference type="GO" id="GO:0044732">
    <property type="term" value="C:mitotic spindle pole body"/>
    <property type="evidence" value="ECO:0007669"/>
    <property type="project" value="TreeGrafter"/>
</dbReference>
<evidence type="ECO:0000256" key="4">
    <source>
        <dbReference type="ARBA" id="ARBA00010731"/>
    </source>
</evidence>
<dbReference type="GO" id="GO:0051301">
    <property type="term" value="P:cell division"/>
    <property type="evidence" value="ECO:0007669"/>
    <property type="project" value="UniProtKB-KW"/>
</dbReference>
<evidence type="ECO:0000256" key="1">
    <source>
        <dbReference type="ARBA" id="ARBA00004123"/>
    </source>
</evidence>
<keyword evidence="15" id="KW-0137">Centromere</keyword>
<keyword evidence="14" id="KW-0131">Cell cycle</keyword>
<dbReference type="EMBL" id="MNAD01000528">
    <property type="protein sequence ID" value="OJT12086.1"/>
    <property type="molecule type" value="Genomic_DNA"/>
</dbReference>
<reference evidence="17 18" key="1">
    <citation type="submission" date="2016-10" db="EMBL/GenBank/DDBJ databases">
        <title>Genome sequence of the basidiomycete white-rot fungus Trametes pubescens.</title>
        <authorList>
            <person name="Makela M.R."/>
            <person name="Granchi Z."/>
            <person name="Peng M."/>
            <person name="De Vries R.P."/>
            <person name="Grigoriev I."/>
            <person name="Riley R."/>
            <person name="Hilden K."/>
        </authorList>
    </citation>
    <scope>NUCLEOTIDE SEQUENCE [LARGE SCALE GENOMIC DNA]</scope>
    <source>
        <strain evidence="17 18">FBCC735</strain>
    </source>
</reference>
<feature type="compositionally biased region" description="Low complexity" evidence="16">
    <location>
        <begin position="275"/>
        <end position="288"/>
    </location>
</feature>
<feature type="region of interest" description="Disordered" evidence="16">
    <location>
        <begin position="490"/>
        <end position="660"/>
    </location>
</feature>
<dbReference type="GO" id="GO:0008608">
    <property type="term" value="P:attachment of spindle microtubules to kinetochore"/>
    <property type="evidence" value="ECO:0007669"/>
    <property type="project" value="InterPro"/>
</dbReference>
<feature type="region of interest" description="Disordered" evidence="16">
    <location>
        <begin position="1"/>
        <end position="22"/>
    </location>
</feature>
<feature type="compositionally biased region" description="Low complexity" evidence="16">
    <location>
        <begin position="118"/>
        <end position="128"/>
    </location>
</feature>
<feature type="compositionally biased region" description="Polar residues" evidence="16">
    <location>
        <begin position="179"/>
        <end position="196"/>
    </location>
</feature>
<feature type="region of interest" description="Disordered" evidence="16">
    <location>
        <begin position="102"/>
        <end position="196"/>
    </location>
</feature>
<comment type="subcellular location">
    <subcellularLocation>
        <location evidence="3">Chromosome</location>
        <location evidence="3">Centromere</location>
        <location evidence="3">Kinetochore</location>
    </subcellularLocation>
    <subcellularLocation>
        <location evidence="2">Cytoplasm</location>
        <location evidence="2">Cytoskeleton</location>
        <location evidence="2">Spindle</location>
    </subcellularLocation>
    <subcellularLocation>
        <location evidence="1">Nucleus</location>
    </subcellularLocation>
</comment>
<evidence type="ECO:0000256" key="11">
    <source>
        <dbReference type="ARBA" id="ARBA00022838"/>
    </source>
</evidence>
<dbReference type="GO" id="GO:0005874">
    <property type="term" value="C:microtubule"/>
    <property type="evidence" value="ECO:0007669"/>
    <property type="project" value="UniProtKB-KW"/>
</dbReference>
<dbReference type="GO" id="GO:0072686">
    <property type="term" value="C:mitotic spindle"/>
    <property type="evidence" value="ECO:0007669"/>
    <property type="project" value="InterPro"/>
</dbReference>
<dbReference type="GO" id="GO:0042729">
    <property type="term" value="C:DASH complex"/>
    <property type="evidence" value="ECO:0007669"/>
    <property type="project" value="InterPro"/>
</dbReference>
<feature type="compositionally biased region" description="Basic and acidic residues" evidence="16">
    <location>
        <begin position="248"/>
        <end position="263"/>
    </location>
</feature>
<feature type="region of interest" description="Disordered" evidence="16">
    <location>
        <begin position="420"/>
        <end position="478"/>
    </location>
</feature>
<evidence type="ECO:0000256" key="12">
    <source>
        <dbReference type="ARBA" id="ARBA00023212"/>
    </source>
</evidence>
<dbReference type="OrthoDB" id="5573898at2759"/>
<evidence type="ECO:0000256" key="5">
    <source>
        <dbReference type="ARBA" id="ARBA00014520"/>
    </source>
</evidence>
<feature type="compositionally biased region" description="Basic and acidic residues" evidence="16">
    <location>
        <begin position="1"/>
        <end position="10"/>
    </location>
</feature>
<feature type="region of interest" description="Disordered" evidence="16">
    <location>
        <begin position="213"/>
        <end position="385"/>
    </location>
</feature>
<evidence type="ECO:0000256" key="3">
    <source>
        <dbReference type="ARBA" id="ARBA00004629"/>
    </source>
</evidence>
<evidence type="ECO:0000313" key="17">
    <source>
        <dbReference type="EMBL" id="OJT12086.1"/>
    </source>
</evidence>
<dbReference type="Pfam" id="PF08655">
    <property type="entry name" value="DASH_Ask1"/>
    <property type="match status" value="1"/>
</dbReference>
<dbReference type="OMA" id="FWTTFYE"/>
<keyword evidence="9" id="KW-0493">Microtubule</keyword>
<feature type="compositionally biased region" description="Polar residues" evidence="16">
    <location>
        <begin position="214"/>
        <end position="224"/>
    </location>
</feature>
<name>A0A1M2VX15_TRAPU</name>
<gene>
    <name evidence="17" type="ORF">TRAPUB_11378</name>
</gene>
<keyword evidence="10" id="KW-0498">Mitosis</keyword>
<evidence type="ECO:0000256" key="2">
    <source>
        <dbReference type="ARBA" id="ARBA00004186"/>
    </source>
</evidence>
<accession>A0A1M2VX15</accession>
<evidence type="ECO:0000256" key="14">
    <source>
        <dbReference type="ARBA" id="ARBA00023306"/>
    </source>
</evidence>
<feature type="compositionally biased region" description="Pro residues" evidence="16">
    <location>
        <begin position="537"/>
        <end position="549"/>
    </location>
</feature>
<feature type="compositionally biased region" description="Acidic residues" evidence="16">
    <location>
        <begin position="602"/>
        <end position="624"/>
    </location>
</feature>
<keyword evidence="11" id="KW-0995">Kinetochore</keyword>
<evidence type="ECO:0000256" key="6">
    <source>
        <dbReference type="ARBA" id="ARBA00022454"/>
    </source>
</evidence>
<dbReference type="PANTHER" id="PTHR28200:SF1">
    <property type="entry name" value="DASH COMPLEX SUBUNIT ASK1"/>
    <property type="match status" value="1"/>
</dbReference>
<proteinExistence type="inferred from homology"/>
<evidence type="ECO:0000256" key="7">
    <source>
        <dbReference type="ARBA" id="ARBA00022490"/>
    </source>
</evidence>
<evidence type="ECO:0000256" key="10">
    <source>
        <dbReference type="ARBA" id="ARBA00022776"/>
    </source>
</evidence>
<evidence type="ECO:0000256" key="16">
    <source>
        <dbReference type="SAM" id="MobiDB-lite"/>
    </source>
</evidence>
<feature type="compositionally biased region" description="Acidic residues" evidence="16">
    <location>
        <begin position="639"/>
        <end position="660"/>
    </location>
</feature>
<evidence type="ECO:0000313" key="18">
    <source>
        <dbReference type="Proteomes" id="UP000184267"/>
    </source>
</evidence>
<evidence type="ECO:0000256" key="15">
    <source>
        <dbReference type="ARBA" id="ARBA00023328"/>
    </source>
</evidence>
<dbReference type="AlphaFoldDB" id="A0A1M2VX15"/>
<dbReference type="Proteomes" id="UP000184267">
    <property type="component" value="Unassembled WGS sequence"/>
</dbReference>
<dbReference type="PANTHER" id="PTHR28200">
    <property type="entry name" value="DASH COMPLEX SUBUNIT ASK1"/>
    <property type="match status" value="1"/>
</dbReference>
<feature type="non-terminal residue" evidence="17">
    <location>
        <position position="1"/>
    </location>
</feature>
<evidence type="ECO:0000256" key="13">
    <source>
        <dbReference type="ARBA" id="ARBA00023242"/>
    </source>
</evidence>